<dbReference type="InterPro" id="IPR056009">
    <property type="entry name" value="DUF7587"/>
</dbReference>
<dbReference type="EMBL" id="CP069026">
    <property type="protein sequence ID" value="QRC93936.1"/>
    <property type="molecule type" value="Genomic_DNA"/>
</dbReference>
<dbReference type="Proteomes" id="UP000663193">
    <property type="component" value="Chromosome 4"/>
</dbReference>
<gene>
    <name evidence="2" type="ORF">JI435_155710</name>
</gene>
<evidence type="ECO:0000313" key="3">
    <source>
        <dbReference type="Proteomes" id="UP000663193"/>
    </source>
</evidence>
<dbReference type="PANTHER" id="PTHR40781:SF1">
    <property type="match status" value="1"/>
</dbReference>
<protein>
    <recommendedName>
        <fullName evidence="1">DUF7587 domain-containing protein</fullName>
    </recommendedName>
</protein>
<dbReference type="AlphaFoldDB" id="A0A7U2EW80"/>
<dbReference type="VEuPathDB" id="FungiDB:JI435_155710"/>
<evidence type="ECO:0000313" key="2">
    <source>
        <dbReference type="EMBL" id="QRC93936.1"/>
    </source>
</evidence>
<evidence type="ECO:0000259" key="1">
    <source>
        <dbReference type="Pfam" id="PF24494"/>
    </source>
</evidence>
<reference evidence="3" key="1">
    <citation type="journal article" date="2021" name="BMC Genomics">
        <title>Chromosome-level genome assembly and manually-curated proteome of model necrotroph Parastagonospora nodorum Sn15 reveals a genome-wide trove of candidate effector homologs, and redundancy of virulence-related functions within an accessory chromosome.</title>
        <authorList>
            <person name="Bertazzoni S."/>
            <person name="Jones D.A.B."/>
            <person name="Phan H.T."/>
            <person name="Tan K.-C."/>
            <person name="Hane J.K."/>
        </authorList>
    </citation>
    <scope>NUCLEOTIDE SEQUENCE [LARGE SCALE GENOMIC DNA]</scope>
    <source>
        <strain evidence="3">SN15 / ATCC MYA-4574 / FGSC 10173)</strain>
    </source>
</reference>
<dbReference type="OrthoDB" id="88561at2759"/>
<dbReference type="PANTHER" id="PTHR40781">
    <property type="match status" value="1"/>
</dbReference>
<organism evidence="2 3">
    <name type="scientific">Phaeosphaeria nodorum (strain SN15 / ATCC MYA-4574 / FGSC 10173)</name>
    <name type="common">Glume blotch fungus</name>
    <name type="synonym">Parastagonospora nodorum</name>
    <dbReference type="NCBI Taxonomy" id="321614"/>
    <lineage>
        <taxon>Eukaryota</taxon>
        <taxon>Fungi</taxon>
        <taxon>Dikarya</taxon>
        <taxon>Ascomycota</taxon>
        <taxon>Pezizomycotina</taxon>
        <taxon>Dothideomycetes</taxon>
        <taxon>Pleosporomycetidae</taxon>
        <taxon>Pleosporales</taxon>
        <taxon>Pleosporineae</taxon>
        <taxon>Phaeosphaeriaceae</taxon>
        <taxon>Parastagonospora</taxon>
    </lineage>
</organism>
<sequence length="180" mass="19879">MTTLYARNLAPNHLTSSPSPPAPPASIPALLYRVHHTSAQAQYSFSTGFRAKNQSTVLCGTTPLARFGLAHLHHQTNISSPFISMYDNLARAEQVALYFEQKYPGEEVWIVTIDTKHLAWGPVFRAADILKGEADNRQGWMHEGEYLVLYTVPKQAVRVETLMTKGKGKYGAVGLIGGRP</sequence>
<feature type="domain" description="DUF7587" evidence="1">
    <location>
        <begin position="27"/>
        <end position="157"/>
    </location>
</feature>
<proteinExistence type="predicted"/>
<keyword evidence="3" id="KW-1185">Reference proteome</keyword>
<dbReference type="Pfam" id="PF24494">
    <property type="entry name" value="DUF7587"/>
    <property type="match status" value="1"/>
</dbReference>
<name>A0A7U2EW80_PHANO</name>
<accession>A0A7U2EW80</accession>